<keyword evidence="7" id="KW-1185">Reference proteome</keyword>
<evidence type="ECO:0000313" key="6">
    <source>
        <dbReference type="EMBL" id="MDK2123413.1"/>
    </source>
</evidence>
<dbReference type="Proteomes" id="UP001172778">
    <property type="component" value="Unassembled WGS sequence"/>
</dbReference>
<name>A0ABT7DWC4_9NEIS</name>
<evidence type="ECO:0000256" key="2">
    <source>
        <dbReference type="ARBA" id="ARBA00022963"/>
    </source>
</evidence>
<feature type="short sequence motif" description="GXSXG" evidence="4">
    <location>
        <begin position="47"/>
        <end position="51"/>
    </location>
</feature>
<accession>A0ABT7DWC4</accession>
<dbReference type="PANTHER" id="PTHR14226">
    <property type="entry name" value="NEUROPATHY TARGET ESTERASE/SWISS CHEESE D.MELANOGASTER"/>
    <property type="match status" value="1"/>
</dbReference>
<dbReference type="Gene3D" id="3.40.1090.10">
    <property type="entry name" value="Cytosolic phospholipase A2 catalytic domain"/>
    <property type="match status" value="1"/>
</dbReference>
<evidence type="ECO:0000259" key="5">
    <source>
        <dbReference type="PROSITE" id="PS51635"/>
    </source>
</evidence>
<feature type="domain" description="PNPLA" evidence="5">
    <location>
        <begin position="11"/>
        <end position="224"/>
    </location>
</feature>
<keyword evidence="2 4" id="KW-0442">Lipid degradation</keyword>
<evidence type="ECO:0000313" key="7">
    <source>
        <dbReference type="Proteomes" id="UP001172778"/>
    </source>
</evidence>
<comment type="caution">
    <text evidence="6">The sequence shown here is derived from an EMBL/GenBank/DDBJ whole genome shotgun (WGS) entry which is preliminary data.</text>
</comment>
<dbReference type="InterPro" id="IPR050301">
    <property type="entry name" value="NTE"/>
</dbReference>
<dbReference type="PANTHER" id="PTHR14226:SF57">
    <property type="entry name" value="BLR7027 PROTEIN"/>
    <property type="match status" value="1"/>
</dbReference>
<protein>
    <submittedName>
        <fullName evidence="6">Patatin-like phospholipase family protein</fullName>
    </submittedName>
</protein>
<proteinExistence type="predicted"/>
<reference evidence="6" key="1">
    <citation type="submission" date="2023-03" db="EMBL/GenBank/DDBJ databases">
        <title>Chitinimonas shenzhenensis gen. nov., sp. nov., a novel member of family Burkholderiaceae isolated from activated sludge collected in Shen Zhen, China.</title>
        <authorList>
            <person name="Wang X."/>
        </authorList>
    </citation>
    <scope>NUCLEOTIDE SEQUENCE</scope>
    <source>
        <strain evidence="6">DQS-5</strain>
    </source>
</reference>
<organism evidence="6 7">
    <name type="scientific">Parachitinimonas caeni</name>
    <dbReference type="NCBI Taxonomy" id="3031301"/>
    <lineage>
        <taxon>Bacteria</taxon>
        <taxon>Pseudomonadati</taxon>
        <taxon>Pseudomonadota</taxon>
        <taxon>Betaproteobacteria</taxon>
        <taxon>Neisseriales</taxon>
        <taxon>Chitinibacteraceae</taxon>
        <taxon>Parachitinimonas</taxon>
    </lineage>
</organism>
<dbReference type="EMBL" id="JARRAF010000004">
    <property type="protein sequence ID" value="MDK2123413.1"/>
    <property type="molecule type" value="Genomic_DNA"/>
</dbReference>
<evidence type="ECO:0000256" key="4">
    <source>
        <dbReference type="PROSITE-ProRule" id="PRU01161"/>
    </source>
</evidence>
<feature type="active site" description="Proton acceptor" evidence="4">
    <location>
        <position position="211"/>
    </location>
</feature>
<keyword evidence="1 4" id="KW-0378">Hydrolase</keyword>
<dbReference type="InterPro" id="IPR016035">
    <property type="entry name" value="Acyl_Trfase/lysoPLipase"/>
</dbReference>
<dbReference type="PROSITE" id="PS51635">
    <property type="entry name" value="PNPLA"/>
    <property type="match status" value="1"/>
</dbReference>
<dbReference type="SUPFAM" id="SSF52151">
    <property type="entry name" value="FabD/lysophospholipase-like"/>
    <property type="match status" value="1"/>
</dbReference>
<comment type="caution">
    <text evidence="4">Lacks conserved residue(s) required for the propagation of feature annotation.</text>
</comment>
<dbReference type="InterPro" id="IPR002641">
    <property type="entry name" value="PNPLA_dom"/>
</dbReference>
<keyword evidence="3 4" id="KW-0443">Lipid metabolism</keyword>
<feature type="active site" description="Nucleophile" evidence="4">
    <location>
        <position position="49"/>
    </location>
</feature>
<dbReference type="RefSeq" id="WP_284099706.1">
    <property type="nucleotide sequence ID" value="NZ_JARRAF010000004.1"/>
</dbReference>
<evidence type="ECO:0000256" key="3">
    <source>
        <dbReference type="ARBA" id="ARBA00023098"/>
    </source>
</evidence>
<evidence type="ECO:0000256" key="1">
    <source>
        <dbReference type="ARBA" id="ARBA00022801"/>
    </source>
</evidence>
<sequence>MTMLGSPVIGLILSGGGARAAYQVGVLRAIAKSLPPKIPTPFKIICGTSAGGINAASLAAGAQDFRKSVCRLEYLWKNLQVEQVYRSDFATFARYFGHWIVSLVIGGMGKRNPRSLLDNTPLEAMLTKLVNFDGIQSAIDSGFLRALSITASGYNSGQSVSFFQAVEEMEGWNRAQRLGCRSRIEIKHLMATSAIPFVFPAVRINREFFGDGSVRQVAPISPALHLGSEKVLVIGASPPRELPGERLRAPNYPTLAQVAGHLMNSIFIDGLEVDLERITRVNRTLSFIPPEVKERKDVALREVEMLVIAPSKALEMIAARHAMHFPTTMKFMLGGLGALKRQGSVVASYLLFHKHYTRDLIELGYQDAMRRQDDIVEFLGYDSPAPKRSEG</sequence>
<gene>
    <name evidence="6" type="ORF">PZA18_05035</name>
</gene>
<dbReference type="Pfam" id="PF01734">
    <property type="entry name" value="Patatin"/>
    <property type="match status" value="1"/>
</dbReference>